<proteinExistence type="predicted"/>
<evidence type="ECO:0000313" key="4">
    <source>
        <dbReference type="Proteomes" id="UP000015453"/>
    </source>
</evidence>
<dbReference type="InterPro" id="IPR012948">
    <property type="entry name" value="AARP2CN"/>
</dbReference>
<dbReference type="Gene3D" id="3.40.50.300">
    <property type="entry name" value="P-loop containing nucleotide triphosphate hydrolases"/>
    <property type="match status" value="1"/>
</dbReference>
<feature type="region of interest" description="Disordered" evidence="1">
    <location>
        <begin position="266"/>
        <end position="285"/>
    </location>
</feature>
<feature type="non-terminal residue" evidence="3">
    <location>
        <position position="642"/>
    </location>
</feature>
<gene>
    <name evidence="3" type="ORF">M569_04994</name>
</gene>
<feature type="compositionally biased region" description="Polar residues" evidence="1">
    <location>
        <begin position="275"/>
        <end position="285"/>
    </location>
</feature>
<feature type="region of interest" description="Disordered" evidence="1">
    <location>
        <begin position="523"/>
        <end position="548"/>
    </location>
</feature>
<dbReference type="InterPro" id="IPR007034">
    <property type="entry name" value="BMS1_TSR1_C"/>
</dbReference>
<dbReference type="GO" id="GO:0034511">
    <property type="term" value="F:U3 snoRNA binding"/>
    <property type="evidence" value="ECO:0007669"/>
    <property type="project" value="TreeGrafter"/>
</dbReference>
<dbReference type="AlphaFoldDB" id="S8CSH1"/>
<feature type="region of interest" description="Disordered" evidence="1">
    <location>
        <begin position="411"/>
        <end position="446"/>
    </location>
</feature>
<comment type="caution">
    <text evidence="3">The sequence shown here is derived from an EMBL/GenBank/DDBJ whole genome shotgun (WGS) entry which is preliminary data.</text>
</comment>
<dbReference type="EMBL" id="AUSU01001974">
    <property type="protein sequence ID" value="EPS69770.1"/>
    <property type="molecule type" value="Genomic_DNA"/>
</dbReference>
<feature type="compositionally biased region" description="Acidic residues" evidence="1">
    <location>
        <begin position="307"/>
        <end position="360"/>
    </location>
</feature>
<sequence>QETFEFLNIMQNHGFPRVMGVLTHLDGFKDVKKLRKTKQRLKHRFWTEIYDGAKLFYLSGLIHGKYTKREVHNLARFISVMKFPPLSWRVSHPYVLVDRFEDVTPPEKVQADRNCDRNVTLYGYLRGSNLKKGAKVHVSGAGDYFLSGLASLADPCPLPSAAKKKGLRDKEKLFYAPMSGMGELLYDKDAVYININDNLVQFSKTEEEQKGKPRDIGIGMVKSLQNLSSSIDENLLKSFTTLLAKNPNFSSGQGLASEPVEQNLYETENEDSDAEANTLSEEQLSNRNFKVQVDYHDGRVRRKVVSEDEMDIDDTEQVLDVDEEKEMEDGDGGDEGYSDSTDDEDMENGDEDPSSAEEPDNGALAADYGMGNVSKWKESLAARTASRRIVNLMQLVYGEVSSKSLNHTKDGIIEESEDDDEFFKPKEVGGKKSKEATNERDTDSDDCSKFLRNANVDDWKREETIAGVRDRFVTGDWSKASLRNRLSVGNAGDNDGDSDEVFGEFEDLETALRAKFDAQYYDGSFPDEDENAGDDAAPSHGRSSRGSGFFDKLKNEIELQKQINIAELDELDEATRVEIEGYRTGTYLRIEVHDVPFELVDNFDPHHPLLLGGLGLGEENEGYMQVRIPYKSRAQKKKKKKK</sequence>
<dbReference type="GO" id="GO:0000462">
    <property type="term" value="P:maturation of SSU-rRNA from tricistronic rRNA transcript (SSU-rRNA, 5.8S rRNA, LSU-rRNA)"/>
    <property type="evidence" value="ECO:0007669"/>
    <property type="project" value="TreeGrafter"/>
</dbReference>
<dbReference type="GO" id="GO:0030686">
    <property type="term" value="C:90S preribosome"/>
    <property type="evidence" value="ECO:0007669"/>
    <property type="project" value="TreeGrafter"/>
</dbReference>
<evidence type="ECO:0000259" key="2">
    <source>
        <dbReference type="SMART" id="SM00785"/>
    </source>
</evidence>
<dbReference type="PANTHER" id="PTHR12858">
    <property type="entry name" value="RIBOSOME BIOGENESIS PROTEIN"/>
    <property type="match status" value="1"/>
</dbReference>
<reference evidence="3 4" key="1">
    <citation type="journal article" date="2013" name="BMC Genomics">
        <title>The miniature genome of a carnivorous plant Genlisea aurea contains a low number of genes and short non-coding sequences.</title>
        <authorList>
            <person name="Leushkin E.V."/>
            <person name="Sutormin R.A."/>
            <person name="Nabieva E.R."/>
            <person name="Penin A.A."/>
            <person name="Kondrashov A.S."/>
            <person name="Logacheva M.D."/>
        </authorList>
    </citation>
    <scope>NUCLEOTIDE SEQUENCE [LARGE SCALE GENOMIC DNA]</scope>
</reference>
<feature type="domain" description="AARP2CN" evidence="2">
    <location>
        <begin position="70"/>
        <end position="156"/>
    </location>
</feature>
<protein>
    <recommendedName>
        <fullName evidence="2">AARP2CN domain-containing protein</fullName>
    </recommendedName>
</protein>
<name>S8CSH1_9LAMI</name>
<dbReference type="SMART" id="SM00785">
    <property type="entry name" value="AARP2CN"/>
    <property type="match status" value="1"/>
</dbReference>
<keyword evidence="4" id="KW-1185">Reference proteome</keyword>
<dbReference type="GO" id="GO:0005634">
    <property type="term" value="C:nucleus"/>
    <property type="evidence" value="ECO:0007669"/>
    <property type="project" value="InterPro"/>
</dbReference>
<feature type="non-terminal residue" evidence="3">
    <location>
        <position position="1"/>
    </location>
</feature>
<accession>S8CSH1</accession>
<dbReference type="GO" id="GO:0000479">
    <property type="term" value="P:endonucleolytic cleavage of tricistronic rRNA transcript (SSU-rRNA, 5.8S rRNA, LSU-rRNA)"/>
    <property type="evidence" value="ECO:0007669"/>
    <property type="project" value="TreeGrafter"/>
</dbReference>
<dbReference type="InterPro" id="IPR027417">
    <property type="entry name" value="P-loop_NTPase"/>
</dbReference>
<dbReference type="InterPro" id="IPR039761">
    <property type="entry name" value="Bms1/Tsr1"/>
</dbReference>
<dbReference type="OrthoDB" id="10260897at2759"/>
<dbReference type="GO" id="GO:0003924">
    <property type="term" value="F:GTPase activity"/>
    <property type="evidence" value="ECO:0007669"/>
    <property type="project" value="TreeGrafter"/>
</dbReference>
<organism evidence="3 4">
    <name type="scientific">Genlisea aurea</name>
    <dbReference type="NCBI Taxonomy" id="192259"/>
    <lineage>
        <taxon>Eukaryota</taxon>
        <taxon>Viridiplantae</taxon>
        <taxon>Streptophyta</taxon>
        <taxon>Embryophyta</taxon>
        <taxon>Tracheophyta</taxon>
        <taxon>Spermatophyta</taxon>
        <taxon>Magnoliopsida</taxon>
        <taxon>eudicotyledons</taxon>
        <taxon>Gunneridae</taxon>
        <taxon>Pentapetalae</taxon>
        <taxon>asterids</taxon>
        <taxon>lamiids</taxon>
        <taxon>Lamiales</taxon>
        <taxon>Lentibulariaceae</taxon>
        <taxon>Genlisea</taxon>
    </lineage>
</organism>
<dbReference type="Proteomes" id="UP000015453">
    <property type="component" value="Unassembled WGS sequence"/>
</dbReference>
<feature type="compositionally biased region" description="Basic and acidic residues" evidence="1">
    <location>
        <begin position="422"/>
        <end position="446"/>
    </location>
</feature>
<evidence type="ECO:0000313" key="3">
    <source>
        <dbReference type="EMBL" id="EPS69770.1"/>
    </source>
</evidence>
<dbReference type="GO" id="GO:0005525">
    <property type="term" value="F:GTP binding"/>
    <property type="evidence" value="ECO:0007669"/>
    <property type="project" value="TreeGrafter"/>
</dbReference>
<feature type="region of interest" description="Disordered" evidence="1">
    <location>
        <begin position="306"/>
        <end position="371"/>
    </location>
</feature>
<dbReference type="Pfam" id="PF08142">
    <property type="entry name" value="AARP2CN"/>
    <property type="match status" value="1"/>
</dbReference>
<dbReference type="Pfam" id="PF04950">
    <property type="entry name" value="RIBIOP_C"/>
    <property type="match status" value="1"/>
</dbReference>
<evidence type="ECO:0000256" key="1">
    <source>
        <dbReference type="SAM" id="MobiDB-lite"/>
    </source>
</evidence>
<dbReference type="PANTHER" id="PTHR12858:SF2">
    <property type="entry name" value="RIBOSOME BIOGENESIS PROTEIN BMS1 HOMOLOG"/>
    <property type="match status" value="1"/>
</dbReference>